<feature type="transmembrane region" description="Helical" evidence="1">
    <location>
        <begin position="89"/>
        <end position="112"/>
    </location>
</feature>
<evidence type="ECO:0000313" key="3">
    <source>
        <dbReference type="EMBL" id="KLO05089.1"/>
    </source>
</evidence>
<evidence type="ECO:0000313" key="4">
    <source>
        <dbReference type="Proteomes" id="UP000053477"/>
    </source>
</evidence>
<dbReference type="Proteomes" id="UP000053477">
    <property type="component" value="Unassembled WGS sequence"/>
</dbReference>
<evidence type="ECO:0000256" key="1">
    <source>
        <dbReference type="SAM" id="Phobius"/>
    </source>
</evidence>
<proteinExistence type="predicted"/>
<accession>A0A0H2R077</accession>
<reference evidence="3 4" key="1">
    <citation type="submission" date="2015-04" db="EMBL/GenBank/DDBJ databases">
        <title>Complete genome sequence of Schizopora paradoxa KUC8140, a cosmopolitan wood degrader in East Asia.</title>
        <authorList>
            <consortium name="DOE Joint Genome Institute"/>
            <person name="Min B."/>
            <person name="Park H."/>
            <person name="Jang Y."/>
            <person name="Kim J.-J."/>
            <person name="Kim K.H."/>
            <person name="Pangilinan J."/>
            <person name="Lipzen A."/>
            <person name="Riley R."/>
            <person name="Grigoriev I.V."/>
            <person name="Spatafora J.W."/>
            <person name="Choi I.-G."/>
        </authorList>
    </citation>
    <scope>NUCLEOTIDE SEQUENCE [LARGE SCALE GENOMIC DNA]</scope>
    <source>
        <strain evidence="3 4">KUC8140</strain>
    </source>
</reference>
<evidence type="ECO:0000313" key="2">
    <source>
        <dbReference type="EMBL" id="KLO05074.1"/>
    </source>
</evidence>
<dbReference type="EMBL" id="KQ086368">
    <property type="protein sequence ID" value="KLO05074.1"/>
    <property type="molecule type" value="Genomic_DNA"/>
</dbReference>
<name>A0A0H2R077_9AGAM</name>
<keyword evidence="1" id="KW-0472">Membrane</keyword>
<organism evidence="3 4">
    <name type="scientific">Schizopora paradoxa</name>
    <dbReference type="NCBI Taxonomy" id="27342"/>
    <lineage>
        <taxon>Eukaryota</taxon>
        <taxon>Fungi</taxon>
        <taxon>Dikarya</taxon>
        <taxon>Basidiomycota</taxon>
        <taxon>Agaricomycotina</taxon>
        <taxon>Agaricomycetes</taxon>
        <taxon>Hymenochaetales</taxon>
        <taxon>Schizoporaceae</taxon>
        <taxon>Schizopora</taxon>
    </lineage>
</organism>
<dbReference type="AlphaFoldDB" id="A0A0H2R077"/>
<keyword evidence="1" id="KW-0812">Transmembrane</keyword>
<dbReference type="EMBL" id="KQ086366">
    <property type="protein sequence ID" value="KLO05089.1"/>
    <property type="molecule type" value="Genomic_DNA"/>
</dbReference>
<protein>
    <submittedName>
        <fullName evidence="3">Uncharacterized protein</fullName>
    </submittedName>
</protein>
<keyword evidence="1" id="KW-1133">Transmembrane helix</keyword>
<gene>
    <name evidence="3" type="ORF">SCHPADRAFT_911258</name>
    <name evidence="2" type="ORF">SCHPADRAFT_911259</name>
</gene>
<sequence length="176" mass="20568">MRLRGKILGESRGQIFEIQEDVKISICRTFLPMGRESSRRRWGIMLRYIVRAIYDVHKNTCQPMSSRRARGLPSVRGIEGFRPCLEIHAFYSCTIMMFLSIVLSLLLNFLMITDLREYDLQERSTISLIVRIALKSCEWGFVLLSPGRKHNRDLRLSTLEGDKRSHKQFSMLTGWI</sequence>
<keyword evidence="4" id="KW-1185">Reference proteome</keyword>